<proteinExistence type="predicted"/>
<dbReference type="Proteomes" id="UP000585721">
    <property type="component" value="Unassembled WGS sequence"/>
</dbReference>
<evidence type="ECO:0000256" key="2">
    <source>
        <dbReference type="ARBA" id="ARBA00022960"/>
    </source>
</evidence>
<evidence type="ECO:0000256" key="1">
    <source>
        <dbReference type="ARBA" id="ARBA00022729"/>
    </source>
</evidence>
<name>A0A841G6I3_9GAMM</name>
<dbReference type="GO" id="GO:0030234">
    <property type="term" value="F:enzyme regulator activity"/>
    <property type="evidence" value="ECO:0007669"/>
    <property type="project" value="TreeGrafter"/>
</dbReference>
<keyword evidence="3" id="KW-0573">Peptidoglycan synthesis</keyword>
<dbReference type="CDD" id="cd06339">
    <property type="entry name" value="PBP1_YraM_LppC_lipoprotein-like"/>
    <property type="match status" value="1"/>
</dbReference>
<evidence type="ECO:0000256" key="7">
    <source>
        <dbReference type="ARBA" id="ARBA00023288"/>
    </source>
</evidence>
<keyword evidence="6" id="KW-0998">Cell outer membrane</keyword>
<evidence type="ECO:0000256" key="5">
    <source>
        <dbReference type="ARBA" id="ARBA00023139"/>
    </source>
</evidence>
<keyword evidence="4" id="KW-0472">Membrane</keyword>
<evidence type="ECO:0000256" key="6">
    <source>
        <dbReference type="ARBA" id="ARBA00023237"/>
    </source>
</evidence>
<accession>A0A841G6I3</accession>
<comment type="caution">
    <text evidence="8">The sequence shown here is derived from an EMBL/GenBank/DDBJ whole genome shotgun (WGS) entry which is preliminary data.</text>
</comment>
<reference evidence="8 9" key="1">
    <citation type="submission" date="2020-08" db="EMBL/GenBank/DDBJ databases">
        <title>Genomic Encyclopedia of Type Strains, Phase IV (KMG-IV): sequencing the most valuable type-strain genomes for metagenomic binning, comparative biology and taxonomic classification.</title>
        <authorList>
            <person name="Goeker M."/>
        </authorList>
    </citation>
    <scope>NUCLEOTIDE SEQUENCE [LARGE SCALE GENOMIC DNA]</scope>
    <source>
        <strain evidence="8 9">DSM 22975</strain>
    </source>
</reference>
<gene>
    <name evidence="8" type="ORF">HNR75_000373</name>
</gene>
<evidence type="ECO:0000256" key="3">
    <source>
        <dbReference type="ARBA" id="ARBA00022984"/>
    </source>
</evidence>
<dbReference type="Gene3D" id="1.25.40.650">
    <property type="match status" value="1"/>
</dbReference>
<dbReference type="InterPro" id="IPR011990">
    <property type="entry name" value="TPR-like_helical_dom_sf"/>
</dbReference>
<dbReference type="Gene3D" id="3.40.50.2300">
    <property type="match status" value="2"/>
</dbReference>
<sequence length="627" mass="68051">MSRISKLRTVPHFWWLFAIVLLLSGCAAGDRSGSYADNAPLSAFGPLTHDSQWYLSQIDNAAPEDRFALQVLATRRLIADGDNSQATAIQQQLAREAITPRQKVALRLLNALQLGKQGQSSKALNRIAGIDLRPLDSPTVQFYYRLQSELLLKTGQKTAAANSLISLDPYLSGDLVSKNEQQIWLLLKDSDSNTLKNYSNAAIRMKREKAAGWFELAQIAKASTNQSQLFADWQQRYPQHPAGAFFTPAAESQQPAITDSSGITATADIQKVAVLLPLSGKLAEPANALKAGLEQANLAAGNKLSFSYYDENSLPMPELLAKVQQNGAQLVIGPLQKNKVEQLSASHVAIPVLALNQLGNQPAADNLYYFSLSPEDEAAQIAQKIHEDGLKNPLLLLPSNALGDRTAAGFNSYWQSLEIGEATVAKFRSRDELLSLLRQKLGGSATGAPLQAGQVQSLADDPANDPNRVDAIFMLASAFEASNIKSSIDMMLGDSPVRPTYYLGSKSNSSGLRADVALALNGMQLGDMPWMLNRMPEEFAIAKTALPQASGDQLRLYAMGYDAAKLVSQLSELRQNPDMTMNGLTGILRVTTDGVILHDLFWTRYTNGQLATDESTLSQPAVQQPAQ</sequence>
<organism evidence="8 9">
    <name type="scientific">Tolumonas osonensis</name>
    <dbReference type="NCBI Taxonomy" id="675874"/>
    <lineage>
        <taxon>Bacteria</taxon>
        <taxon>Pseudomonadati</taxon>
        <taxon>Pseudomonadota</taxon>
        <taxon>Gammaproteobacteria</taxon>
        <taxon>Aeromonadales</taxon>
        <taxon>Aeromonadaceae</taxon>
        <taxon>Tolumonas</taxon>
    </lineage>
</organism>
<dbReference type="PANTHER" id="PTHR38038:SF1">
    <property type="entry name" value="PENICILLIN-BINDING PROTEIN ACTIVATOR LPOA"/>
    <property type="match status" value="1"/>
</dbReference>
<dbReference type="GO" id="GO:0031241">
    <property type="term" value="C:periplasmic side of cell outer membrane"/>
    <property type="evidence" value="ECO:0007669"/>
    <property type="project" value="TreeGrafter"/>
</dbReference>
<dbReference type="EMBL" id="JACHGR010000001">
    <property type="protein sequence ID" value="MBB6054508.1"/>
    <property type="molecule type" value="Genomic_DNA"/>
</dbReference>
<dbReference type="InterPro" id="IPR028082">
    <property type="entry name" value="Peripla_BP_I"/>
</dbReference>
<keyword evidence="9" id="KW-1185">Reference proteome</keyword>
<keyword evidence="1" id="KW-0732">Signal</keyword>
<dbReference type="PANTHER" id="PTHR38038">
    <property type="entry name" value="PENICILLIN-BINDING PROTEIN ACTIVATOR LPOA"/>
    <property type="match status" value="1"/>
</dbReference>
<evidence type="ECO:0000313" key="8">
    <source>
        <dbReference type="EMBL" id="MBB6054508.1"/>
    </source>
</evidence>
<dbReference type="GO" id="GO:0009252">
    <property type="term" value="P:peptidoglycan biosynthetic process"/>
    <property type="evidence" value="ECO:0007669"/>
    <property type="project" value="UniProtKB-KW"/>
</dbReference>
<dbReference type="InterPro" id="IPR007443">
    <property type="entry name" value="LpoA"/>
</dbReference>
<keyword evidence="5" id="KW-0564">Palmitate</keyword>
<dbReference type="Gene3D" id="1.25.40.10">
    <property type="entry name" value="Tetratricopeptide repeat domain"/>
    <property type="match status" value="1"/>
</dbReference>
<dbReference type="Pfam" id="PF04348">
    <property type="entry name" value="LppC"/>
    <property type="match status" value="1"/>
</dbReference>
<evidence type="ECO:0008006" key="10">
    <source>
        <dbReference type="Google" id="ProtNLM"/>
    </source>
</evidence>
<dbReference type="RefSeq" id="WP_188025305.1">
    <property type="nucleotide sequence ID" value="NZ_JACHGR010000001.1"/>
</dbReference>
<keyword evidence="2" id="KW-0133">Cell shape</keyword>
<dbReference type="GO" id="GO:0008360">
    <property type="term" value="P:regulation of cell shape"/>
    <property type="evidence" value="ECO:0007669"/>
    <property type="project" value="UniProtKB-KW"/>
</dbReference>
<protein>
    <recommendedName>
        <fullName evidence="10">Penicillin-binding protein activator</fullName>
    </recommendedName>
</protein>
<dbReference type="AlphaFoldDB" id="A0A841G6I3"/>
<evidence type="ECO:0000313" key="9">
    <source>
        <dbReference type="Proteomes" id="UP000585721"/>
    </source>
</evidence>
<evidence type="ECO:0000256" key="4">
    <source>
        <dbReference type="ARBA" id="ARBA00023136"/>
    </source>
</evidence>
<keyword evidence="7" id="KW-0449">Lipoprotein</keyword>
<dbReference type="SUPFAM" id="SSF53822">
    <property type="entry name" value="Periplasmic binding protein-like I"/>
    <property type="match status" value="1"/>
</dbReference>
<dbReference type="PROSITE" id="PS51257">
    <property type="entry name" value="PROKAR_LIPOPROTEIN"/>
    <property type="match status" value="1"/>
</dbReference>